<gene>
    <name evidence="1" type="ORF">FHS48_001538</name>
</gene>
<dbReference type="Pfam" id="PF10994">
    <property type="entry name" value="DUF2817"/>
    <property type="match status" value="1"/>
</dbReference>
<comment type="caution">
    <text evidence="1">The sequence shown here is derived from an EMBL/GenBank/DDBJ whole genome shotgun (WGS) entry which is preliminary data.</text>
</comment>
<dbReference type="EMBL" id="JACIIX010000004">
    <property type="protein sequence ID" value="MBB6210128.1"/>
    <property type="molecule type" value="Genomic_DNA"/>
</dbReference>
<organism evidence="1 2">
    <name type="scientific">Novispirillum itersonii</name>
    <name type="common">Aquaspirillum itersonii</name>
    <dbReference type="NCBI Taxonomy" id="189"/>
    <lineage>
        <taxon>Bacteria</taxon>
        <taxon>Pseudomonadati</taxon>
        <taxon>Pseudomonadota</taxon>
        <taxon>Alphaproteobacteria</taxon>
        <taxon>Rhodospirillales</taxon>
        <taxon>Novispirillaceae</taxon>
        <taxon>Novispirillum</taxon>
    </lineage>
</organism>
<name>A0A7W9ZEQ3_NOVIT</name>
<dbReference type="AlphaFoldDB" id="A0A7W9ZEQ3"/>
<dbReference type="RefSeq" id="WP_184262957.1">
    <property type="nucleotide sequence ID" value="NZ_JACIIX010000004.1"/>
</dbReference>
<proteinExistence type="predicted"/>
<dbReference type="InterPro" id="IPR021259">
    <property type="entry name" value="DUF2817"/>
</dbReference>
<dbReference type="Gene3D" id="3.40.630.10">
    <property type="entry name" value="Zn peptidases"/>
    <property type="match status" value="1"/>
</dbReference>
<accession>A0A7W9ZEQ3</accession>
<keyword evidence="2" id="KW-1185">Reference proteome</keyword>
<dbReference type="CDD" id="cd06233">
    <property type="entry name" value="M14-like"/>
    <property type="match status" value="1"/>
</dbReference>
<evidence type="ECO:0000313" key="1">
    <source>
        <dbReference type="EMBL" id="MBB6210128.1"/>
    </source>
</evidence>
<sequence length="382" mass="42074">MLCDARADNIYYTASLAAFADDYAQARREFLFAVDGQGLSAGHHRHPLAGPVAEALACDTVWIGPRAARRVLVVISGTHGVEGFAGSAVQTDWLLGKGPSSLPDGCAVLLVHGINPWGFAWLRRTTEDGVDLNRNFVDFSAPLPQDEGYAELADALIPEALIGEPVFGAQDALDRYKLLHGQRAYENALTSGQYTHPLGLFYGGDAPTWSRRTLETIAQDYDLAGRAALCVIDLHTGLGPFGYGELISDHQPESRSAWLARRWFGQSVTEAFLGTSTSGPKRGLADYFWHGLIEDHGCMLTLEFGTYPFDDVFGALRADHWLHARVAKGEQALDWYDPDVQAVKKRIRRAFYPDTPDWKEMVLFRGRQVLRQAVTGLAVWPG</sequence>
<protein>
    <recommendedName>
        <fullName evidence="3">DUF2817 domain-containing protein</fullName>
    </recommendedName>
</protein>
<dbReference type="Proteomes" id="UP000544872">
    <property type="component" value="Unassembled WGS sequence"/>
</dbReference>
<evidence type="ECO:0000313" key="2">
    <source>
        <dbReference type="Proteomes" id="UP000544872"/>
    </source>
</evidence>
<reference evidence="1 2" key="1">
    <citation type="submission" date="2020-08" db="EMBL/GenBank/DDBJ databases">
        <title>Genomic Encyclopedia of Type Strains, Phase IV (KMG-IV): sequencing the most valuable type-strain genomes for metagenomic binning, comparative biology and taxonomic classification.</title>
        <authorList>
            <person name="Goeker M."/>
        </authorList>
    </citation>
    <scope>NUCLEOTIDE SEQUENCE [LARGE SCALE GENOMIC DNA]</scope>
    <source>
        <strain evidence="1 2">DSM 11590</strain>
    </source>
</reference>
<evidence type="ECO:0008006" key="3">
    <source>
        <dbReference type="Google" id="ProtNLM"/>
    </source>
</evidence>
<dbReference type="SUPFAM" id="SSF53187">
    <property type="entry name" value="Zn-dependent exopeptidases"/>
    <property type="match status" value="1"/>
</dbReference>